<evidence type="ECO:0000256" key="1">
    <source>
        <dbReference type="ARBA" id="ARBA00004651"/>
    </source>
</evidence>
<dbReference type="InterPro" id="IPR001851">
    <property type="entry name" value="ABC_transp_permease"/>
</dbReference>
<protein>
    <submittedName>
        <fullName evidence="11">Branched-chain amino acid transport system permease protein</fullName>
    </submittedName>
</protein>
<dbReference type="PANTHER" id="PTHR11795:SF371">
    <property type="entry name" value="HIGH-AFFINITY BRANCHED-CHAIN AMINO ACID TRANSPORT SYSTEM PERMEASE PROTEIN LIVH"/>
    <property type="match status" value="1"/>
</dbReference>
<keyword evidence="5 10" id="KW-0812">Transmembrane</keyword>
<feature type="transmembrane region" description="Helical" evidence="10">
    <location>
        <begin position="267"/>
        <end position="286"/>
    </location>
</feature>
<dbReference type="PANTHER" id="PTHR11795">
    <property type="entry name" value="BRANCHED-CHAIN AMINO ACID TRANSPORT SYSTEM PERMEASE PROTEIN LIVH"/>
    <property type="match status" value="1"/>
</dbReference>
<dbReference type="EMBL" id="DF977001">
    <property type="protein sequence ID" value="GAQ25387.1"/>
    <property type="molecule type" value="Genomic_DNA"/>
</dbReference>
<keyword evidence="8 10" id="KW-0472">Membrane</keyword>
<feature type="transmembrane region" description="Helical" evidence="10">
    <location>
        <begin position="98"/>
        <end position="117"/>
    </location>
</feature>
<evidence type="ECO:0000256" key="9">
    <source>
        <dbReference type="ARBA" id="ARBA00037998"/>
    </source>
</evidence>
<feature type="transmembrane region" description="Helical" evidence="10">
    <location>
        <begin position="137"/>
        <end position="161"/>
    </location>
</feature>
<dbReference type="GO" id="GO:0015192">
    <property type="term" value="F:L-phenylalanine transmembrane transporter activity"/>
    <property type="evidence" value="ECO:0007669"/>
    <property type="project" value="TreeGrafter"/>
</dbReference>
<dbReference type="Proteomes" id="UP000062160">
    <property type="component" value="Unassembled WGS sequence"/>
</dbReference>
<evidence type="ECO:0000256" key="6">
    <source>
        <dbReference type="ARBA" id="ARBA00022970"/>
    </source>
</evidence>
<keyword evidence="4" id="KW-0997">Cell inner membrane</keyword>
<evidence type="ECO:0000256" key="3">
    <source>
        <dbReference type="ARBA" id="ARBA00022475"/>
    </source>
</evidence>
<dbReference type="GO" id="GO:0015190">
    <property type="term" value="F:L-leucine transmembrane transporter activity"/>
    <property type="evidence" value="ECO:0007669"/>
    <property type="project" value="TreeGrafter"/>
</dbReference>
<dbReference type="CDD" id="cd06582">
    <property type="entry name" value="TM_PBP1_LivH_like"/>
    <property type="match status" value="1"/>
</dbReference>
<keyword evidence="6" id="KW-0029">Amino-acid transport</keyword>
<dbReference type="GO" id="GO:0042941">
    <property type="term" value="P:D-alanine transmembrane transport"/>
    <property type="evidence" value="ECO:0007669"/>
    <property type="project" value="TreeGrafter"/>
</dbReference>
<comment type="similarity">
    <text evidence="9">Belongs to the binding-protein-dependent transport system permease family. LivHM subfamily.</text>
</comment>
<feature type="transmembrane region" description="Helical" evidence="10">
    <location>
        <begin position="20"/>
        <end position="37"/>
    </location>
</feature>
<feature type="transmembrane region" description="Helical" evidence="10">
    <location>
        <begin position="44"/>
        <end position="61"/>
    </location>
</feature>
<proteinExistence type="inferred from homology"/>
<keyword evidence="3" id="KW-1003">Cell membrane</keyword>
<feature type="transmembrane region" description="Helical" evidence="10">
    <location>
        <begin position="67"/>
        <end position="86"/>
    </location>
</feature>
<keyword evidence="2" id="KW-0813">Transport</keyword>
<dbReference type="InterPro" id="IPR052157">
    <property type="entry name" value="BCAA_transport_permease"/>
</dbReference>
<dbReference type="GO" id="GO:0005304">
    <property type="term" value="F:L-valine transmembrane transporter activity"/>
    <property type="evidence" value="ECO:0007669"/>
    <property type="project" value="TreeGrafter"/>
</dbReference>
<dbReference type="GO" id="GO:0015808">
    <property type="term" value="P:L-alanine transport"/>
    <property type="evidence" value="ECO:0007669"/>
    <property type="project" value="TreeGrafter"/>
</dbReference>
<evidence type="ECO:0000256" key="5">
    <source>
        <dbReference type="ARBA" id="ARBA00022692"/>
    </source>
</evidence>
<keyword evidence="12" id="KW-1185">Reference proteome</keyword>
<evidence type="ECO:0000256" key="2">
    <source>
        <dbReference type="ARBA" id="ARBA00022448"/>
    </source>
</evidence>
<evidence type="ECO:0000256" key="7">
    <source>
        <dbReference type="ARBA" id="ARBA00022989"/>
    </source>
</evidence>
<keyword evidence="7 10" id="KW-1133">Transmembrane helix</keyword>
<accession>A0A0U9HGY7</accession>
<evidence type="ECO:0000313" key="12">
    <source>
        <dbReference type="Proteomes" id="UP000062160"/>
    </source>
</evidence>
<dbReference type="Pfam" id="PF02653">
    <property type="entry name" value="BPD_transp_2"/>
    <property type="match status" value="1"/>
</dbReference>
<comment type="subcellular location">
    <subcellularLocation>
        <location evidence="1">Cell membrane</location>
        <topology evidence="1">Multi-pass membrane protein</topology>
    </subcellularLocation>
</comment>
<name>A0A0U9HGY7_9FIRM</name>
<dbReference type="STRING" id="224999.GCA_001485475_01403"/>
<feature type="transmembrane region" description="Helical" evidence="10">
    <location>
        <begin position="190"/>
        <end position="213"/>
    </location>
</feature>
<reference evidence="11" key="1">
    <citation type="journal article" date="2016" name="Genome Announc.">
        <title>Draft Genome Sequence of the Syntrophic Lactate-Degrading Bacterium Tepidanaerobacter syntrophicus JLT.</title>
        <authorList>
            <person name="Matsuura N."/>
            <person name="Ohashi A."/>
            <person name="Tourlousse D.M."/>
            <person name="Sekiguchi Y."/>
        </authorList>
    </citation>
    <scope>NUCLEOTIDE SEQUENCE [LARGE SCALE GENOMIC DNA]</scope>
    <source>
        <strain evidence="11">JL</strain>
    </source>
</reference>
<organism evidence="11">
    <name type="scientific">Tepidanaerobacter syntrophicus</name>
    <dbReference type="NCBI Taxonomy" id="224999"/>
    <lineage>
        <taxon>Bacteria</taxon>
        <taxon>Bacillati</taxon>
        <taxon>Bacillota</taxon>
        <taxon>Clostridia</taxon>
        <taxon>Thermosediminibacterales</taxon>
        <taxon>Tepidanaerobacteraceae</taxon>
        <taxon>Tepidanaerobacter</taxon>
    </lineage>
</organism>
<dbReference type="AlphaFoldDB" id="A0A0U9HGY7"/>
<sequence>MDLEMFFEQLINGLTLGSTYSLIALGYTMVYGILELINFAHSEIYMVGAFVGLAMVTVYKLPFAVALVAGMLGSCLLGIIIEKAAYKPLRKANRIAPLISAIGVSIFLQNAALMIAGPQARSFPSGLNIRTLSVGSVHISTLQLLILVISIVLMVGLQFLIQNTKLGQAMRATAQDKEVAQLMGIKIDSIITFTFAIGSALGGAAGVLVGVYFDSVDPTMGFFPGLKGFVAAVLGGIGNIPGAMLGGLILGLVEMIGAVYMSRYKDAIAFAVLIIILLVKPTGLLGRNVQEKV</sequence>
<dbReference type="GO" id="GO:1903806">
    <property type="term" value="P:L-isoleucine import across plasma membrane"/>
    <property type="evidence" value="ECO:0007669"/>
    <property type="project" value="TreeGrafter"/>
</dbReference>
<feature type="transmembrane region" description="Helical" evidence="10">
    <location>
        <begin position="233"/>
        <end position="260"/>
    </location>
</feature>
<dbReference type="GO" id="GO:0005886">
    <property type="term" value="C:plasma membrane"/>
    <property type="evidence" value="ECO:0007669"/>
    <property type="project" value="UniProtKB-SubCell"/>
</dbReference>
<evidence type="ECO:0000256" key="10">
    <source>
        <dbReference type="SAM" id="Phobius"/>
    </source>
</evidence>
<dbReference type="GO" id="GO:0015188">
    <property type="term" value="F:L-isoleucine transmembrane transporter activity"/>
    <property type="evidence" value="ECO:0007669"/>
    <property type="project" value="TreeGrafter"/>
</dbReference>
<evidence type="ECO:0000256" key="8">
    <source>
        <dbReference type="ARBA" id="ARBA00023136"/>
    </source>
</evidence>
<gene>
    <name evidence="11" type="ORF">TSYNT_7408</name>
</gene>
<evidence type="ECO:0000256" key="4">
    <source>
        <dbReference type="ARBA" id="ARBA00022519"/>
    </source>
</evidence>
<evidence type="ECO:0000313" key="11">
    <source>
        <dbReference type="EMBL" id="GAQ25387.1"/>
    </source>
</evidence>